<dbReference type="PIRSF" id="PIRSF005087">
    <property type="entry name" value="NrdI"/>
    <property type="match status" value="1"/>
</dbReference>
<evidence type="ECO:0000313" key="2">
    <source>
        <dbReference type="Proteomes" id="UP001363035"/>
    </source>
</evidence>
<comment type="caution">
    <text evidence="1">The sequence shown here is derived from an EMBL/GenBank/DDBJ whole genome shotgun (WGS) entry which is preliminary data.</text>
</comment>
<protein>
    <submittedName>
        <fullName evidence="1">Class Ib ribonucleoside-diphosphate reductase assembly flavoprotein NrdI</fullName>
    </submittedName>
</protein>
<dbReference type="RefSeq" id="WP_099368170.1">
    <property type="nucleotide sequence ID" value="NZ_JAYLLN010000002.1"/>
</dbReference>
<organism evidence="1 2">
    <name type="scientific">Sphingobacterium tenebrionis</name>
    <dbReference type="NCBI Taxonomy" id="3111775"/>
    <lineage>
        <taxon>Bacteria</taxon>
        <taxon>Pseudomonadati</taxon>
        <taxon>Bacteroidota</taxon>
        <taxon>Sphingobacteriia</taxon>
        <taxon>Sphingobacteriales</taxon>
        <taxon>Sphingobacteriaceae</taxon>
        <taxon>Sphingobacterium</taxon>
    </lineage>
</organism>
<dbReference type="EMBL" id="JAYLLN010000002">
    <property type="protein sequence ID" value="MEI5983633.1"/>
    <property type="molecule type" value="Genomic_DNA"/>
</dbReference>
<dbReference type="InterPro" id="IPR004465">
    <property type="entry name" value="RNR_NrdI"/>
</dbReference>
<gene>
    <name evidence="1" type="primary">nrdI</name>
    <name evidence="1" type="ORF">VJ786_01825</name>
</gene>
<dbReference type="PANTHER" id="PTHR37297">
    <property type="entry name" value="PROTEIN NRDI"/>
    <property type="match status" value="1"/>
</dbReference>
<sequence>MINLYYDSRTGNVERFINKVIQVTGWKAIRIEEHMEISEPGHLVTYTTNFGKVPDKTAQLLTMQSHMIYSVTSSGNRNWGRNYAIAADKISTEFEIPTAMKFELSGTLEDINQFIDIIKNQYYDSKRGSEKLDIA</sequence>
<dbReference type="InterPro" id="IPR029039">
    <property type="entry name" value="Flavoprotein-like_sf"/>
</dbReference>
<proteinExistence type="predicted"/>
<reference evidence="1 2" key="1">
    <citation type="submission" date="2024-01" db="EMBL/GenBank/DDBJ databases">
        <title>Sphingobacterium tenebrionis sp. nov., a novel endophyte isolated from tenebrio molitor intestines.</title>
        <authorList>
            <person name="Zhang C."/>
        </authorList>
    </citation>
    <scope>NUCLEOTIDE SEQUENCE [LARGE SCALE GENOMIC DNA]</scope>
    <source>
        <strain evidence="1 2">PU5-4</strain>
    </source>
</reference>
<dbReference type="SUPFAM" id="SSF52218">
    <property type="entry name" value="Flavoproteins"/>
    <property type="match status" value="1"/>
</dbReference>
<evidence type="ECO:0000313" key="1">
    <source>
        <dbReference type="EMBL" id="MEI5983633.1"/>
    </source>
</evidence>
<accession>A0ABU8I280</accession>
<keyword evidence="2" id="KW-1185">Reference proteome</keyword>
<name>A0ABU8I280_9SPHI</name>
<dbReference type="Gene3D" id="3.40.50.360">
    <property type="match status" value="1"/>
</dbReference>
<dbReference type="NCBIfam" id="TIGR00333">
    <property type="entry name" value="nrdI"/>
    <property type="match status" value="1"/>
</dbReference>
<dbReference type="PANTHER" id="PTHR37297:SF1">
    <property type="entry name" value="PROTEIN NRDI"/>
    <property type="match status" value="1"/>
</dbReference>
<dbReference type="Pfam" id="PF07972">
    <property type="entry name" value="Flavodoxin_NdrI"/>
    <property type="match status" value="1"/>
</dbReference>
<dbReference type="Proteomes" id="UP001363035">
    <property type="component" value="Unassembled WGS sequence"/>
</dbReference>